<organism evidence="11">
    <name type="scientific">Thrips palmi</name>
    <name type="common">Melon thrips</name>
    <dbReference type="NCBI Taxonomy" id="161013"/>
    <lineage>
        <taxon>Eukaryota</taxon>
        <taxon>Metazoa</taxon>
        <taxon>Ecdysozoa</taxon>
        <taxon>Arthropoda</taxon>
        <taxon>Hexapoda</taxon>
        <taxon>Insecta</taxon>
        <taxon>Pterygota</taxon>
        <taxon>Neoptera</taxon>
        <taxon>Paraneoptera</taxon>
        <taxon>Thysanoptera</taxon>
        <taxon>Terebrantia</taxon>
        <taxon>Thripoidea</taxon>
        <taxon>Thripidae</taxon>
        <taxon>Thrips</taxon>
    </lineage>
</organism>
<feature type="compositionally biased region" description="Basic and acidic residues" evidence="8">
    <location>
        <begin position="214"/>
        <end position="228"/>
    </location>
</feature>
<keyword evidence="4" id="KW-0539">Nucleus</keyword>
<evidence type="ECO:0000256" key="8">
    <source>
        <dbReference type="SAM" id="MobiDB-lite"/>
    </source>
</evidence>
<proteinExistence type="inferred from homology"/>
<accession>A0A6P8ZKF6</accession>
<dbReference type="InParanoid" id="A0A6P8ZKF6"/>
<reference evidence="11" key="1">
    <citation type="submission" date="2025-08" db="UniProtKB">
        <authorList>
            <consortium name="RefSeq"/>
        </authorList>
    </citation>
    <scope>IDENTIFICATION</scope>
    <source>
        <tissue evidence="11">Total insect</tissue>
    </source>
</reference>
<feature type="compositionally biased region" description="Basic residues" evidence="8">
    <location>
        <begin position="229"/>
        <end position="241"/>
    </location>
</feature>
<dbReference type="GO" id="GO:0032040">
    <property type="term" value="C:small-subunit processome"/>
    <property type="evidence" value="ECO:0007669"/>
    <property type="project" value="InterPro"/>
</dbReference>
<keyword evidence="10" id="KW-1185">Reference proteome</keyword>
<keyword evidence="3" id="KW-0698">rRNA processing</keyword>
<name>A0A6P8ZKF6_THRPL</name>
<evidence type="ECO:0000256" key="5">
    <source>
        <dbReference type="ARBA" id="ARBA00037300"/>
    </source>
</evidence>
<dbReference type="GO" id="GO:0006364">
    <property type="term" value="P:rRNA processing"/>
    <property type="evidence" value="ECO:0007669"/>
    <property type="project" value="UniProtKB-KW"/>
</dbReference>
<dbReference type="PANTHER" id="PTHR12416">
    <property type="entry name" value="RRNA-PROCESSING PROTEIN UTP23 HOMOLOG"/>
    <property type="match status" value="1"/>
</dbReference>
<dbReference type="KEGG" id="tpal:117642689"/>
<feature type="region of interest" description="Disordered" evidence="8">
    <location>
        <begin position="190"/>
        <end position="258"/>
    </location>
</feature>
<evidence type="ECO:0000256" key="6">
    <source>
        <dbReference type="ARBA" id="ARBA00038503"/>
    </source>
</evidence>
<dbReference type="InterPro" id="IPR006984">
    <property type="entry name" value="Fcf1/UTP23"/>
</dbReference>
<evidence type="ECO:0000313" key="11">
    <source>
        <dbReference type="RefSeq" id="XP_034237019.1"/>
    </source>
</evidence>
<sequence>MRINRLKRLQKNLSFYVNNFGLKKPFHVLLDGTVCFVALKDKLDVQQQIKTYLGDDVKMFTTPCVVIETEKLGKSVFGAMLIVKKFPIRYCEHKDNPVSGSECLLSMVGSSTSNRYIIATQDRDLQDKLRLIPGVPLFYFFNKGPTLEAPSKVSEKAAAATANARWGINQYEQEALSKLKEVEGLKSEDIPAKKKKKKTKNPNPLSCKRKKKKTEAGADTPKKSDAGVKKKRNRRGKKLPQHVKEELLRIKSATQNSV</sequence>
<dbReference type="InterPro" id="IPR057776">
    <property type="entry name" value="UTP23_sensor"/>
</dbReference>
<dbReference type="FunCoup" id="A0A6P8ZKF6">
    <property type="interactions" value="1628"/>
</dbReference>
<gene>
    <name evidence="11" type="primary">LOC117642689</name>
</gene>
<protein>
    <recommendedName>
        <fullName evidence="7">rRNA-processing protein UTP23 homolog</fullName>
    </recommendedName>
</protein>
<dbReference type="GeneID" id="117642689"/>
<dbReference type="AlphaFoldDB" id="A0A6P8ZKF6"/>
<dbReference type="FunFam" id="3.40.50.1010:FF:000006">
    <property type="entry name" value="rRNA-processing protein UTP23 homolog"/>
    <property type="match status" value="1"/>
</dbReference>
<dbReference type="Proteomes" id="UP000515158">
    <property type="component" value="Unplaced"/>
</dbReference>
<comment type="similarity">
    <text evidence="6">Belongs to the UTP23/FCF1 family. UTP23 subfamily.</text>
</comment>
<dbReference type="SUPFAM" id="SSF88723">
    <property type="entry name" value="PIN domain-like"/>
    <property type="match status" value="1"/>
</dbReference>
<comment type="function">
    <text evidence="5">Involved in rRNA-processing and ribosome biogenesis.</text>
</comment>
<evidence type="ECO:0000256" key="7">
    <source>
        <dbReference type="ARBA" id="ARBA00071400"/>
    </source>
</evidence>
<dbReference type="InterPro" id="IPR029060">
    <property type="entry name" value="PIN-like_dom_sf"/>
</dbReference>
<evidence type="ECO:0000256" key="1">
    <source>
        <dbReference type="ARBA" id="ARBA00004604"/>
    </source>
</evidence>
<evidence type="ECO:0000256" key="4">
    <source>
        <dbReference type="ARBA" id="ARBA00023242"/>
    </source>
</evidence>
<feature type="domain" description="UTP23 sensor motif region" evidence="9">
    <location>
        <begin position="193"/>
        <end position="212"/>
    </location>
</feature>
<evidence type="ECO:0000313" key="10">
    <source>
        <dbReference type="Proteomes" id="UP000515158"/>
    </source>
</evidence>
<dbReference type="OrthoDB" id="25675at2759"/>
<evidence type="ECO:0000259" key="9">
    <source>
        <dbReference type="Pfam" id="PF24779"/>
    </source>
</evidence>
<evidence type="ECO:0000256" key="2">
    <source>
        <dbReference type="ARBA" id="ARBA00022517"/>
    </source>
</evidence>
<dbReference type="Gene3D" id="3.40.50.1010">
    <property type="entry name" value="5'-nuclease"/>
    <property type="match status" value="1"/>
</dbReference>
<dbReference type="Pfam" id="PF04900">
    <property type="entry name" value="Fcf1"/>
    <property type="match status" value="1"/>
</dbReference>
<evidence type="ECO:0000256" key="3">
    <source>
        <dbReference type="ARBA" id="ARBA00022552"/>
    </source>
</evidence>
<keyword evidence="2" id="KW-0690">Ribosome biogenesis</keyword>
<dbReference type="CDD" id="cd09866">
    <property type="entry name" value="PIN_Fcf1-Utp23-H"/>
    <property type="match status" value="1"/>
</dbReference>
<dbReference type="RefSeq" id="XP_034237019.1">
    <property type="nucleotide sequence ID" value="XM_034381128.1"/>
</dbReference>
<comment type="subcellular location">
    <subcellularLocation>
        <location evidence="1">Nucleus</location>
        <location evidence="1">Nucleolus</location>
    </subcellularLocation>
</comment>
<dbReference type="Pfam" id="PF24779">
    <property type="entry name" value="UTP23_sensor"/>
    <property type="match status" value="1"/>
</dbReference>